<accession>A0AAN7Z7T4</accession>
<evidence type="ECO:0000313" key="1">
    <source>
        <dbReference type="EMBL" id="KAK5633662.1"/>
    </source>
</evidence>
<protein>
    <submittedName>
        <fullName evidence="1">Uncharacterized protein</fullName>
    </submittedName>
</protein>
<name>A0AAN7Z7T4_9PEZI</name>
<dbReference type="AlphaFoldDB" id="A0AAN7Z7T4"/>
<keyword evidence="2" id="KW-1185">Reference proteome</keyword>
<evidence type="ECO:0000313" key="2">
    <source>
        <dbReference type="Proteomes" id="UP001305414"/>
    </source>
</evidence>
<organism evidence="1 2">
    <name type="scientific">Xylaria bambusicola</name>
    <dbReference type="NCBI Taxonomy" id="326684"/>
    <lineage>
        <taxon>Eukaryota</taxon>
        <taxon>Fungi</taxon>
        <taxon>Dikarya</taxon>
        <taxon>Ascomycota</taxon>
        <taxon>Pezizomycotina</taxon>
        <taxon>Sordariomycetes</taxon>
        <taxon>Xylariomycetidae</taxon>
        <taxon>Xylariales</taxon>
        <taxon>Xylariaceae</taxon>
        <taxon>Xylaria</taxon>
    </lineage>
</organism>
<proteinExistence type="predicted"/>
<gene>
    <name evidence="1" type="ORF">RRF57_009376</name>
</gene>
<reference evidence="1 2" key="1">
    <citation type="submission" date="2023-10" db="EMBL/GenBank/DDBJ databases">
        <title>Draft genome sequence of Xylaria bambusicola isolate GMP-LS, the root and basal stem rot pathogen of sugarcane in Indonesia.</title>
        <authorList>
            <person name="Selvaraj P."/>
            <person name="Muralishankar V."/>
            <person name="Muruganantham S."/>
            <person name="Sp S."/>
            <person name="Haryani S."/>
            <person name="Lau K.J.X."/>
            <person name="Naqvi N.I."/>
        </authorList>
    </citation>
    <scope>NUCLEOTIDE SEQUENCE [LARGE SCALE GENOMIC DNA]</scope>
    <source>
        <strain evidence="1">GMP-LS</strain>
    </source>
</reference>
<comment type="caution">
    <text evidence="1">The sequence shown here is derived from an EMBL/GenBank/DDBJ whole genome shotgun (WGS) entry which is preliminary data.</text>
</comment>
<sequence>MLRNGLLLRQFVDESSLSRSGEEGILGTRVTAEVAAVTKLPEFVIFSTWLRVHTAVTLLHLEHRDFEIGLDVLRALGVIRDWMAFDRDTYPVLEKSARDLAVSGHVPTPRRGLAALCAG</sequence>
<dbReference type="Proteomes" id="UP001305414">
    <property type="component" value="Unassembled WGS sequence"/>
</dbReference>
<dbReference type="EMBL" id="JAWHQM010000034">
    <property type="protein sequence ID" value="KAK5633662.1"/>
    <property type="molecule type" value="Genomic_DNA"/>
</dbReference>